<dbReference type="Proteomes" id="UP001172721">
    <property type="component" value="Unassembled WGS sequence"/>
</dbReference>
<accession>A0ABT8HQ20</accession>
<evidence type="ECO:0000313" key="2">
    <source>
        <dbReference type="EMBL" id="MDN4522850.1"/>
    </source>
</evidence>
<protein>
    <recommendedName>
        <fullName evidence="1">YpoC-like domain-containing protein</fullName>
    </recommendedName>
</protein>
<evidence type="ECO:0000259" key="1">
    <source>
        <dbReference type="Pfam" id="PF21747"/>
    </source>
</evidence>
<reference evidence="2" key="1">
    <citation type="submission" date="2023-07" db="EMBL/GenBank/DDBJ databases">
        <title>Fictibacillus sp. isolated from freshwater pond.</title>
        <authorList>
            <person name="Kirdat K."/>
            <person name="Bhat A."/>
            <person name="Mourya A."/>
            <person name="Yadav A."/>
        </authorList>
    </citation>
    <scope>NUCLEOTIDE SEQUENCE</scope>
    <source>
        <strain evidence="2">NE201</strain>
    </source>
</reference>
<organism evidence="2 3">
    <name type="scientific">Fictibacillus fluitans</name>
    <dbReference type="NCBI Taxonomy" id="3058422"/>
    <lineage>
        <taxon>Bacteria</taxon>
        <taxon>Bacillati</taxon>
        <taxon>Bacillota</taxon>
        <taxon>Bacilli</taxon>
        <taxon>Bacillales</taxon>
        <taxon>Fictibacillaceae</taxon>
        <taxon>Fictibacillus</taxon>
    </lineage>
</organism>
<gene>
    <name evidence="2" type="ORF">QYB97_00095</name>
</gene>
<dbReference type="EMBL" id="JAUHTR010000001">
    <property type="protein sequence ID" value="MDN4522850.1"/>
    <property type="molecule type" value="Genomic_DNA"/>
</dbReference>
<dbReference type="RefSeq" id="WP_301163926.1">
    <property type="nucleotide sequence ID" value="NZ_JAUHTR010000001.1"/>
</dbReference>
<dbReference type="Pfam" id="PF21747">
    <property type="entry name" value="YpoC"/>
    <property type="match status" value="1"/>
</dbReference>
<comment type="caution">
    <text evidence="2">The sequence shown here is derived from an EMBL/GenBank/DDBJ whole genome shotgun (WGS) entry which is preliminary data.</text>
</comment>
<feature type="domain" description="YpoC-like" evidence="1">
    <location>
        <begin position="43"/>
        <end position="147"/>
    </location>
</feature>
<name>A0ABT8HQ20_9BACL</name>
<dbReference type="InterPro" id="IPR048427">
    <property type="entry name" value="YpoC"/>
</dbReference>
<sequence length="154" mass="18007">MKIPDSMNHPLFFGRDTKRDKGCFREDIVALSFRDAPPLSPEKLKQKLDGWKTEGEKIRQLFSERKPHEASGPLIDQLSCFIQALFWCNNSWVHDLVHWQNTVDNLPVRPVNAVERLELIFTRPSHFTAWIQLNELFSELEKKAASHLRAPRME</sequence>
<evidence type="ECO:0000313" key="3">
    <source>
        <dbReference type="Proteomes" id="UP001172721"/>
    </source>
</evidence>
<proteinExistence type="predicted"/>
<keyword evidence="3" id="KW-1185">Reference proteome</keyword>